<organism evidence="1 2">
    <name type="scientific">Vibrio eleionomae</name>
    <dbReference type="NCBI Taxonomy" id="2653505"/>
    <lineage>
        <taxon>Bacteria</taxon>
        <taxon>Pseudomonadati</taxon>
        <taxon>Pseudomonadota</taxon>
        <taxon>Gammaproteobacteria</taxon>
        <taxon>Vibrionales</taxon>
        <taxon>Vibrionaceae</taxon>
        <taxon>Vibrio</taxon>
    </lineage>
</organism>
<dbReference type="GO" id="GO:0004803">
    <property type="term" value="F:transposase activity"/>
    <property type="evidence" value="ECO:0007669"/>
    <property type="project" value="InterPro"/>
</dbReference>
<dbReference type="InterPro" id="IPR036515">
    <property type="entry name" value="Transposase_17_sf"/>
</dbReference>
<dbReference type="Proteomes" id="UP000462621">
    <property type="component" value="Unassembled WGS sequence"/>
</dbReference>
<evidence type="ECO:0000313" key="1">
    <source>
        <dbReference type="EMBL" id="MZI95247.1"/>
    </source>
</evidence>
<dbReference type="GO" id="GO:0003677">
    <property type="term" value="F:DNA binding"/>
    <property type="evidence" value="ECO:0007669"/>
    <property type="project" value="InterPro"/>
</dbReference>
<dbReference type="EMBL" id="WEKT01000049">
    <property type="protein sequence ID" value="MZI95247.1"/>
    <property type="molecule type" value="Genomic_DNA"/>
</dbReference>
<gene>
    <name evidence="1" type="ORF">F9817_18910</name>
</gene>
<sequence length="319" mass="36864">MATARSKLLCPEVTPYYHCVSRCVRRSYLCGYDQLSGKSYEHRRAWVEQKMLSLAAVYCIDICSYSVMSNHYHLVVHVNKESAAKLSDREVIDRWCSLHKMPLQIYRFIEDNNTNQSERKQCLKIIKTWRERLYSLSWFMKELNHHIAVQANKEDDCTGRFWEGRFKSQALLDEKALISAMAYVDLNPIRANIATKPENSRYTSVYMRLKQLAKNNKTPPNLAAFIGNKPKSVGGIPFLLRDYLELVDWVGKQLKVSGKGFIDNAEPPILQRLALEPSECLSLATQLEDKVRNWIGTKARINDAKLQLNRKRLAAFEIS</sequence>
<dbReference type="PANTHER" id="PTHR34322">
    <property type="entry name" value="TRANSPOSASE, Y1_TNP DOMAIN-CONTAINING"/>
    <property type="match status" value="1"/>
</dbReference>
<dbReference type="Gene3D" id="3.30.70.1290">
    <property type="entry name" value="Transposase IS200-like"/>
    <property type="match status" value="1"/>
</dbReference>
<evidence type="ECO:0000313" key="2">
    <source>
        <dbReference type="Proteomes" id="UP000462621"/>
    </source>
</evidence>
<dbReference type="GO" id="GO:0006313">
    <property type="term" value="P:DNA transposition"/>
    <property type="evidence" value="ECO:0007669"/>
    <property type="project" value="InterPro"/>
</dbReference>
<dbReference type="PANTHER" id="PTHR34322:SF2">
    <property type="entry name" value="TRANSPOSASE IS200-LIKE DOMAIN-CONTAINING PROTEIN"/>
    <property type="match status" value="1"/>
</dbReference>
<dbReference type="SUPFAM" id="SSF143422">
    <property type="entry name" value="Transposase IS200-like"/>
    <property type="match status" value="1"/>
</dbReference>
<protein>
    <submittedName>
        <fullName evidence="1">Transposase</fullName>
    </submittedName>
</protein>
<proteinExistence type="predicted"/>
<keyword evidence="2" id="KW-1185">Reference proteome</keyword>
<name>A0A7X4LP55_9VIBR</name>
<reference evidence="1 2" key="1">
    <citation type="submission" date="2019-10" db="EMBL/GenBank/DDBJ databases">
        <title>Vibrio sp. nov. isolated from a shrimp pond.</title>
        <authorList>
            <person name="Gomez-Gil B."/>
            <person name="Enciso-Ibarra J."/>
            <person name="Enciso-Ibarra K."/>
            <person name="Bolan-Mejia C."/>
        </authorList>
    </citation>
    <scope>NUCLEOTIDE SEQUENCE [LARGE SCALE GENOMIC DNA]</scope>
    <source>
        <strain evidence="1 2">CAIM 722</strain>
    </source>
</reference>
<dbReference type="RefSeq" id="WP_161157726.1">
    <property type="nucleotide sequence ID" value="NZ_WEKT01000049.1"/>
</dbReference>
<comment type="caution">
    <text evidence="1">The sequence shown here is derived from an EMBL/GenBank/DDBJ whole genome shotgun (WGS) entry which is preliminary data.</text>
</comment>
<accession>A0A7X4LP55</accession>
<dbReference type="AlphaFoldDB" id="A0A7X4LP55"/>